<dbReference type="AlphaFoldDB" id="A0A3G2S968"/>
<evidence type="ECO:0000313" key="2">
    <source>
        <dbReference type="Proteomes" id="UP000269793"/>
    </source>
</evidence>
<dbReference type="EMBL" id="CP033150">
    <property type="protein sequence ID" value="AYO42597.1"/>
    <property type="molecule type" value="Genomic_DNA"/>
</dbReference>
<reference evidence="1 2" key="1">
    <citation type="submission" date="2018-10" db="EMBL/GenBank/DDBJ databases">
        <title>Complete genome sequence of Malassezia restricta CBS 7877.</title>
        <authorList>
            <person name="Morand S.C."/>
            <person name="Bertignac M."/>
            <person name="Iltis A."/>
            <person name="Kolder I."/>
            <person name="Pirovano W."/>
            <person name="Jourdain R."/>
            <person name="Clavaud C."/>
        </authorList>
    </citation>
    <scope>NUCLEOTIDE SEQUENCE [LARGE SCALE GENOMIC DNA]</scope>
    <source>
        <strain evidence="1 2">CBS 7877</strain>
    </source>
</reference>
<accession>A0A3G2S968</accession>
<gene>
    <name evidence="1" type="ORF">DNF11_1647</name>
</gene>
<dbReference type="Proteomes" id="UP000269793">
    <property type="component" value="Chromosome III"/>
</dbReference>
<evidence type="ECO:0000313" key="1">
    <source>
        <dbReference type="EMBL" id="AYO42597.1"/>
    </source>
</evidence>
<name>A0A3G2S968_MALR7</name>
<dbReference type="VEuPathDB" id="FungiDB:DNF11_1647"/>
<dbReference type="OrthoDB" id="5541797at2759"/>
<sequence>MSHTCALVRRVPYTALPSDVRRVAGAPVRIDFVRTHAMVPSEMVMVEYATEAEARALQRQRPCIGGEALQVECLSAAQRQAFFQRHYAHWPSEWLAALDIGASYPMQSVVLRHLPFDTTAEKLEKKLQRHYALGLQIPPRIDWHMSQLVRPTTPPLASSFTVLKLPPMHTESTSAWFLVCLSKVSDAMRLVRSWHRTRFLPKKFTVERTGDRYVVDAGVLY</sequence>
<organism evidence="1 2">
    <name type="scientific">Malassezia restricta (strain ATCC 96810 / NBRC 103918 / CBS 7877)</name>
    <name type="common">Seborrheic dermatitis infection agent</name>
    <dbReference type="NCBI Taxonomy" id="425264"/>
    <lineage>
        <taxon>Eukaryota</taxon>
        <taxon>Fungi</taxon>
        <taxon>Dikarya</taxon>
        <taxon>Basidiomycota</taxon>
        <taxon>Ustilaginomycotina</taxon>
        <taxon>Malasseziomycetes</taxon>
        <taxon>Malasseziales</taxon>
        <taxon>Malasseziaceae</taxon>
        <taxon>Malassezia</taxon>
    </lineage>
</organism>
<protein>
    <submittedName>
        <fullName evidence="1">Uncharacterized protein</fullName>
    </submittedName>
</protein>
<keyword evidence="2" id="KW-1185">Reference proteome</keyword>
<proteinExistence type="predicted"/>